<evidence type="ECO:0000256" key="5">
    <source>
        <dbReference type="SAM" id="MobiDB-lite"/>
    </source>
</evidence>
<dbReference type="GeneID" id="99505076"/>
<dbReference type="GO" id="GO:0097347">
    <property type="term" value="C:TAM protein secretion complex"/>
    <property type="evidence" value="ECO:0007669"/>
    <property type="project" value="TreeGrafter"/>
</dbReference>
<keyword evidence="2" id="KW-0812">Transmembrane</keyword>
<comment type="subcellular location">
    <subcellularLocation>
        <location evidence="1">Membrane</location>
        <topology evidence="1">Single-pass membrane protein</topology>
    </subcellularLocation>
</comment>
<evidence type="ECO:0000259" key="6">
    <source>
        <dbReference type="Pfam" id="PF04357"/>
    </source>
</evidence>
<evidence type="ECO:0000256" key="2">
    <source>
        <dbReference type="ARBA" id="ARBA00022692"/>
    </source>
</evidence>
<dbReference type="RefSeq" id="WP_118844179.1">
    <property type="nucleotide sequence ID" value="NZ_CP032090.1"/>
</dbReference>
<dbReference type="PANTHER" id="PTHR36985:SF1">
    <property type="entry name" value="TRANSLOCATION AND ASSEMBLY MODULE SUBUNIT TAMB"/>
    <property type="match status" value="1"/>
</dbReference>
<feature type="region of interest" description="Disordered" evidence="5">
    <location>
        <begin position="105"/>
        <end position="126"/>
    </location>
</feature>
<reference evidence="7 8" key="1">
    <citation type="submission" date="2018-08" db="EMBL/GenBank/DDBJ databases">
        <title>Draft genome sequence of Pseudoalteromonas donghaensis HJ51.</title>
        <authorList>
            <person name="Oh J."/>
            <person name="Roh D."/>
        </authorList>
    </citation>
    <scope>NUCLEOTIDE SEQUENCE [LARGE SCALE GENOMIC DNA]</scope>
    <source>
        <strain evidence="7 8">HJ51</strain>
    </source>
</reference>
<dbReference type="GO" id="GO:0009306">
    <property type="term" value="P:protein secretion"/>
    <property type="evidence" value="ECO:0007669"/>
    <property type="project" value="InterPro"/>
</dbReference>
<evidence type="ECO:0000313" key="7">
    <source>
        <dbReference type="EMBL" id="AXV64923.1"/>
    </source>
</evidence>
<name>A0AAD0RYJ9_9GAMM</name>
<keyword evidence="3" id="KW-1133">Transmembrane helix</keyword>
<dbReference type="KEGG" id="pdj:D0907_06375"/>
<evidence type="ECO:0000256" key="1">
    <source>
        <dbReference type="ARBA" id="ARBA00004167"/>
    </source>
</evidence>
<sequence>MNKFKKTTTILSAILVSVGVILFCLLFTAPGNHFIAYSANKLVDGLKINLPSGRFLYNDAFDISYDKQGLKFSAKQLKIDLYWWGCDGVCVDNLSAQTIDLKLDTPPSLAENPQPTDTEMTDGEPTTAEQITLPINVTVKRIAVNRFTLEHASADVTVSKLNLTAYASQSDINVHAFTIADIAVALHEVKEAPKSAPLNELPALPSLDFTLPINVQLHAFKVDKVAITPFAAESAHVINNIELEAIAKESEISVEKLAARYIDWQLNTQFHALLRGDNKVDASLSVVNSQHQATLGLNGRLGDLNLNLTTQGQYPATLSGQVNLQQTNYPFSLKGGIDTWLLDTEAAQLRLSDLAISMQGDADDYAINVNLTSRLGAYPAMLTEMQANGGLTRVKIDQLKLSANDSQATVNASADWSEGVTSQFSGTLSDLKAQYLTDAVSSNLSGKFNGSFTLKDEDWQLILANTVIDGTVNDIPVNVASDFKLDSSLHASFDKLELKSGNNEITLSGQVDDTWLVDGKIRLDASEQSVLPLQGKGSADLKLRGARLEPTANVNLLLNTLSYQDIQVEGLALNGQFDYAADWQTEISLILDSASFAEHKINQIELNASGDKTDHHVVFLLDADQGKVSFDLDGKFTKNTWQGALSQILVTDNKVRFGTDKAINVSVNTQTQDFNVSAHCWQSDKSQLCVNTLQQTKQLGQLNAQLGALSIPEFKHFLPDNLDLTGLAQGEFVANWHNAELKTLRANINTQELAASLIDGATVYKLPIEVFSLSAISDAETAKLEATLDSSVLGKVTSQINVEDIQNQQLLSGDLVIEKILLTNIQPFIGTLEQLNGDIKGQLALAGSLKEPLISGELNVDSINLEGATLPVSLQNSQVNIAFNNQSATVTGELKDREGGALKLSGGVDWHADLPDVNLQLQGNEFFVRAQQDVTFKVSPELTMSLKNNAFNLEGQVVVPWGRIAIEELPEGAVQVSDDEVIVDIEQQQAEKVPFDYAINLKVLVERDVRIDSFGLQSKVEGDININMDQTTPMIATGELNLVEGTYRAFGQDLQIRTGQVGFSGSVDKPYLNIKAIRNPDNTANGVVAGITLTGNVEQPSLKVFSEPAMDQAQALAYLLNGQPLDEGDSSTDAMLTQLLLAQGVNRSEGVVSKIGESFGLSDVSLSSTGSGDDTKVEISGYVTPGIQVKYSVGIFDSLSEVAVRYQLLSQLYIEVTSGLYQNVDILYKFDWD</sequence>
<dbReference type="Pfam" id="PF04357">
    <property type="entry name" value="TamB"/>
    <property type="match status" value="1"/>
</dbReference>
<evidence type="ECO:0000256" key="3">
    <source>
        <dbReference type="ARBA" id="ARBA00022989"/>
    </source>
</evidence>
<dbReference type="Proteomes" id="UP000264605">
    <property type="component" value="Chromosome"/>
</dbReference>
<dbReference type="PANTHER" id="PTHR36985">
    <property type="entry name" value="TRANSLOCATION AND ASSEMBLY MODULE SUBUNIT TAMB"/>
    <property type="match status" value="1"/>
</dbReference>
<feature type="domain" description="Translocation and assembly module TamB C-terminal" evidence="6">
    <location>
        <begin position="895"/>
        <end position="1232"/>
    </location>
</feature>
<proteinExistence type="predicted"/>
<evidence type="ECO:0000256" key="4">
    <source>
        <dbReference type="ARBA" id="ARBA00023136"/>
    </source>
</evidence>
<evidence type="ECO:0000313" key="8">
    <source>
        <dbReference type="Proteomes" id="UP000264605"/>
    </source>
</evidence>
<dbReference type="EMBL" id="CP032090">
    <property type="protein sequence ID" value="AXV64923.1"/>
    <property type="molecule type" value="Genomic_DNA"/>
</dbReference>
<dbReference type="InterPro" id="IPR007452">
    <property type="entry name" value="TamB_C"/>
</dbReference>
<dbReference type="AlphaFoldDB" id="A0AAD0RYJ9"/>
<dbReference type="GO" id="GO:0005886">
    <property type="term" value="C:plasma membrane"/>
    <property type="evidence" value="ECO:0007669"/>
    <property type="project" value="InterPro"/>
</dbReference>
<keyword evidence="4" id="KW-0472">Membrane</keyword>
<organism evidence="7 8">
    <name type="scientific">Pseudoalteromonas lipolytica</name>
    <dbReference type="NCBI Taxonomy" id="570156"/>
    <lineage>
        <taxon>Bacteria</taxon>
        <taxon>Pseudomonadati</taxon>
        <taxon>Pseudomonadota</taxon>
        <taxon>Gammaproteobacteria</taxon>
        <taxon>Alteromonadales</taxon>
        <taxon>Pseudoalteromonadaceae</taxon>
        <taxon>Pseudoalteromonas</taxon>
    </lineage>
</organism>
<gene>
    <name evidence="7" type="ORF">D0907_06375</name>
</gene>
<accession>A0AAD0RYJ9</accession>
<protein>
    <submittedName>
        <fullName evidence="7">Translocation/assembly module TamB</fullName>
    </submittedName>
</protein>